<evidence type="ECO:0000256" key="1">
    <source>
        <dbReference type="SAM" id="SignalP"/>
    </source>
</evidence>
<gene>
    <name evidence="2" type="ORF">SAMN04490355_100990</name>
</gene>
<dbReference type="AlphaFoldDB" id="A0A1I4IUF5"/>
<name>A0A1I4IUF5_9FIRM</name>
<reference evidence="3" key="1">
    <citation type="submission" date="2016-10" db="EMBL/GenBank/DDBJ databases">
        <authorList>
            <person name="Varghese N."/>
            <person name="Submissions S."/>
        </authorList>
    </citation>
    <scope>NUCLEOTIDE SEQUENCE [LARGE SCALE GENOMIC DNA]</scope>
    <source>
        <strain evidence="3">DSM 13327</strain>
    </source>
</reference>
<evidence type="ECO:0000313" key="2">
    <source>
        <dbReference type="EMBL" id="SFL57471.1"/>
    </source>
</evidence>
<keyword evidence="3" id="KW-1185">Reference proteome</keyword>
<keyword evidence="1" id="KW-0732">Signal</keyword>
<dbReference type="STRING" id="1123291.SAMN04490355_100990"/>
<dbReference type="EMBL" id="FOTS01000009">
    <property type="protein sequence ID" value="SFL57471.1"/>
    <property type="molecule type" value="Genomic_DNA"/>
</dbReference>
<sequence length="185" mass="21010">MKKWRLLVFALLVALCANSYAVASYSPNTEERPITFEPGKIIGYFLWQDKDGLHLRITSAGIPHTFSGTIRTDGRFENVLGKYQGGNEDYFEVSKSQNKITYNFTTAQDEKGLDFQLSYGSYVKFNLSLDGQSIAPERIFIGKDGWHPARYDFTLRQDGEYLKYADGEKVIIIGGGFWWPKGGHK</sequence>
<evidence type="ECO:0000313" key="3">
    <source>
        <dbReference type="Proteomes" id="UP000199520"/>
    </source>
</evidence>
<feature type="signal peptide" evidence="1">
    <location>
        <begin position="1"/>
        <end position="21"/>
    </location>
</feature>
<dbReference type="RefSeq" id="WP_090934218.1">
    <property type="nucleotide sequence ID" value="NZ_FOTS01000009.1"/>
</dbReference>
<dbReference type="Proteomes" id="UP000199520">
    <property type="component" value="Unassembled WGS sequence"/>
</dbReference>
<dbReference type="OrthoDB" id="1680329at2"/>
<feature type="chain" id="PRO_5038707368" evidence="1">
    <location>
        <begin position="22"/>
        <end position="185"/>
    </location>
</feature>
<organism evidence="2 3">
    <name type="scientific">Pelosinus propionicus DSM 13327</name>
    <dbReference type="NCBI Taxonomy" id="1123291"/>
    <lineage>
        <taxon>Bacteria</taxon>
        <taxon>Bacillati</taxon>
        <taxon>Bacillota</taxon>
        <taxon>Negativicutes</taxon>
        <taxon>Selenomonadales</taxon>
        <taxon>Sporomusaceae</taxon>
        <taxon>Pelosinus</taxon>
    </lineage>
</organism>
<proteinExistence type="predicted"/>
<protein>
    <submittedName>
        <fullName evidence="2">Uncharacterized protein</fullName>
    </submittedName>
</protein>
<accession>A0A1I4IUF5</accession>